<gene>
    <name evidence="2" type="ORF">HPP92_026055</name>
</gene>
<accession>A0A835UAJ4</accession>
<keyword evidence="3" id="KW-1185">Reference proteome</keyword>
<organism evidence="2 3">
    <name type="scientific">Vanilla planifolia</name>
    <name type="common">Vanilla</name>
    <dbReference type="NCBI Taxonomy" id="51239"/>
    <lineage>
        <taxon>Eukaryota</taxon>
        <taxon>Viridiplantae</taxon>
        <taxon>Streptophyta</taxon>
        <taxon>Embryophyta</taxon>
        <taxon>Tracheophyta</taxon>
        <taxon>Spermatophyta</taxon>
        <taxon>Magnoliopsida</taxon>
        <taxon>Liliopsida</taxon>
        <taxon>Asparagales</taxon>
        <taxon>Orchidaceae</taxon>
        <taxon>Vanilloideae</taxon>
        <taxon>Vanilleae</taxon>
        <taxon>Vanilla</taxon>
    </lineage>
</organism>
<proteinExistence type="predicted"/>
<dbReference type="AlphaFoldDB" id="A0A835UAJ4"/>
<dbReference type="Proteomes" id="UP000636800">
    <property type="component" value="Unassembled WGS sequence"/>
</dbReference>
<reference evidence="2 3" key="1">
    <citation type="journal article" date="2020" name="Nat. Food">
        <title>A phased Vanilla planifolia genome enables genetic improvement of flavour and production.</title>
        <authorList>
            <person name="Hasing T."/>
            <person name="Tang H."/>
            <person name="Brym M."/>
            <person name="Khazi F."/>
            <person name="Huang T."/>
            <person name="Chambers A.H."/>
        </authorList>
    </citation>
    <scope>NUCLEOTIDE SEQUENCE [LARGE SCALE GENOMIC DNA]</scope>
    <source>
        <tissue evidence="2">Leaf</tissue>
    </source>
</reference>
<feature type="region of interest" description="Disordered" evidence="1">
    <location>
        <begin position="47"/>
        <end position="71"/>
    </location>
</feature>
<dbReference type="EMBL" id="JADCNL010000016">
    <property type="protein sequence ID" value="KAG0452276.1"/>
    <property type="molecule type" value="Genomic_DNA"/>
</dbReference>
<protein>
    <submittedName>
        <fullName evidence="2">Uncharacterized protein</fullName>
    </submittedName>
</protein>
<evidence type="ECO:0000313" key="2">
    <source>
        <dbReference type="EMBL" id="KAG0452276.1"/>
    </source>
</evidence>
<sequence>MLGLRNGRGEQRRLEGLSSCVGWIGLGSTDGIIWNWTGMEGGSGKFIRNGSTAADQVGQAGDESAAGKGEY</sequence>
<evidence type="ECO:0000256" key="1">
    <source>
        <dbReference type="SAM" id="MobiDB-lite"/>
    </source>
</evidence>
<name>A0A835UAJ4_VANPL</name>
<evidence type="ECO:0000313" key="3">
    <source>
        <dbReference type="Proteomes" id="UP000636800"/>
    </source>
</evidence>
<comment type="caution">
    <text evidence="2">The sequence shown here is derived from an EMBL/GenBank/DDBJ whole genome shotgun (WGS) entry which is preliminary data.</text>
</comment>